<organism evidence="1">
    <name type="scientific">Siphoviridae sp. ct0yq10</name>
    <dbReference type="NCBI Taxonomy" id="2826270"/>
    <lineage>
        <taxon>Viruses</taxon>
        <taxon>Duplodnaviria</taxon>
        <taxon>Heunggongvirae</taxon>
        <taxon>Uroviricota</taxon>
        <taxon>Caudoviricetes</taxon>
    </lineage>
</organism>
<accession>A0A8S5MP43</accession>
<protein>
    <submittedName>
        <fullName evidence="1">Uncharacterized protein</fullName>
    </submittedName>
</protein>
<proteinExistence type="predicted"/>
<reference evidence="1" key="1">
    <citation type="journal article" date="2021" name="Proc. Natl. Acad. Sci. U.S.A.">
        <title>A Catalog of Tens of Thousands of Viruses from Human Metagenomes Reveals Hidden Associations with Chronic Diseases.</title>
        <authorList>
            <person name="Tisza M.J."/>
            <person name="Buck C.B."/>
        </authorList>
    </citation>
    <scope>NUCLEOTIDE SEQUENCE</scope>
    <source>
        <strain evidence="1">Ct0yq10</strain>
    </source>
</reference>
<name>A0A8S5MP43_9CAUD</name>
<evidence type="ECO:0000313" key="1">
    <source>
        <dbReference type="EMBL" id="DAD84073.1"/>
    </source>
</evidence>
<dbReference type="EMBL" id="BK014951">
    <property type="protein sequence ID" value="DAD84073.1"/>
    <property type="molecule type" value="Genomic_DNA"/>
</dbReference>
<sequence>MPIFTEVEVKNFTVHLYTPLASKNNFSTLVDYSQ</sequence>